<evidence type="ECO:0000313" key="2">
    <source>
        <dbReference type="EMBL" id="CAH1982633.1"/>
    </source>
</evidence>
<feature type="region of interest" description="Disordered" evidence="1">
    <location>
        <begin position="42"/>
        <end position="113"/>
    </location>
</feature>
<dbReference type="Proteomes" id="UP001152888">
    <property type="component" value="Unassembled WGS sequence"/>
</dbReference>
<accession>A0A9P0PG40</accession>
<reference evidence="2" key="1">
    <citation type="submission" date="2022-03" db="EMBL/GenBank/DDBJ databases">
        <authorList>
            <person name="Sayadi A."/>
        </authorList>
    </citation>
    <scope>NUCLEOTIDE SEQUENCE</scope>
</reference>
<name>A0A9P0PG40_ACAOB</name>
<protein>
    <submittedName>
        <fullName evidence="2">Uncharacterized protein</fullName>
    </submittedName>
</protein>
<evidence type="ECO:0000313" key="3">
    <source>
        <dbReference type="Proteomes" id="UP001152888"/>
    </source>
</evidence>
<feature type="region of interest" description="Disordered" evidence="1">
    <location>
        <begin position="1"/>
        <end position="26"/>
    </location>
</feature>
<proteinExistence type="predicted"/>
<comment type="caution">
    <text evidence="2">The sequence shown here is derived from an EMBL/GenBank/DDBJ whole genome shotgun (WGS) entry which is preliminary data.</text>
</comment>
<dbReference type="OrthoDB" id="6740508at2759"/>
<sequence length="191" mass="20707">MDNENCEAGPSQPKAKRAKKTHSFPLSDAELLKLLEESDDELELLADETDSDSSDENEILSKTPEQAHIPDLPTASPSPTPHSPAASPISDLPSAPPSPQQLLNLPADPSSSVRTWLTDSPNVARIPFTGAPGLKVLLDGHSPIDYFNLLADDGFYDLILESSNNYAVEILAQSTGDQSRINSWRDITFFP</sequence>
<keyword evidence="3" id="KW-1185">Reference proteome</keyword>
<dbReference type="EMBL" id="CAKOFQ010006924">
    <property type="protein sequence ID" value="CAH1982633.1"/>
    <property type="molecule type" value="Genomic_DNA"/>
</dbReference>
<organism evidence="2 3">
    <name type="scientific">Acanthoscelides obtectus</name>
    <name type="common">Bean weevil</name>
    <name type="synonym">Bruchus obtectus</name>
    <dbReference type="NCBI Taxonomy" id="200917"/>
    <lineage>
        <taxon>Eukaryota</taxon>
        <taxon>Metazoa</taxon>
        <taxon>Ecdysozoa</taxon>
        <taxon>Arthropoda</taxon>
        <taxon>Hexapoda</taxon>
        <taxon>Insecta</taxon>
        <taxon>Pterygota</taxon>
        <taxon>Neoptera</taxon>
        <taxon>Endopterygota</taxon>
        <taxon>Coleoptera</taxon>
        <taxon>Polyphaga</taxon>
        <taxon>Cucujiformia</taxon>
        <taxon>Chrysomeloidea</taxon>
        <taxon>Chrysomelidae</taxon>
        <taxon>Bruchinae</taxon>
        <taxon>Bruchini</taxon>
        <taxon>Acanthoscelides</taxon>
    </lineage>
</organism>
<feature type="compositionally biased region" description="Acidic residues" evidence="1">
    <location>
        <begin position="42"/>
        <end position="58"/>
    </location>
</feature>
<dbReference type="AlphaFoldDB" id="A0A9P0PG40"/>
<gene>
    <name evidence="2" type="ORF">ACAOBT_LOCUS15123</name>
</gene>
<evidence type="ECO:0000256" key="1">
    <source>
        <dbReference type="SAM" id="MobiDB-lite"/>
    </source>
</evidence>